<feature type="domain" description="Phage terminase large subunit GpA ATPase" evidence="2">
    <location>
        <begin position="52"/>
        <end position="302"/>
    </location>
</feature>
<dbReference type="AlphaFoldDB" id="A0A4P1JTM1"/>
<name>A0A4P1JTM1_9CAUL</name>
<dbReference type="Pfam" id="PF05876">
    <property type="entry name" value="GpA_ATPase"/>
    <property type="match status" value="1"/>
</dbReference>
<evidence type="ECO:0000259" key="3">
    <source>
        <dbReference type="Pfam" id="PF20454"/>
    </source>
</evidence>
<dbReference type="Gene3D" id="3.40.50.300">
    <property type="entry name" value="P-loop containing nucleotide triphosphate hydrolases"/>
    <property type="match status" value="1"/>
</dbReference>
<protein>
    <submittedName>
        <fullName evidence="4">Bacteriophage tail assembly protein</fullName>
    </submittedName>
</protein>
<feature type="compositionally biased region" description="Low complexity" evidence="1">
    <location>
        <begin position="691"/>
        <end position="709"/>
    </location>
</feature>
<feature type="region of interest" description="Disordered" evidence="1">
    <location>
        <begin position="673"/>
        <end position="723"/>
    </location>
</feature>
<dbReference type="InterPro" id="IPR046453">
    <property type="entry name" value="GpA_ATPase"/>
</dbReference>
<accession>A0A4P1JTM1</accession>
<evidence type="ECO:0000313" key="5">
    <source>
        <dbReference type="Proteomes" id="UP000309952"/>
    </source>
</evidence>
<dbReference type="InterPro" id="IPR027417">
    <property type="entry name" value="P-loop_NTPase"/>
</dbReference>
<dbReference type="EMBL" id="LR588407">
    <property type="protein sequence ID" value="VTO10673.1"/>
    <property type="molecule type" value="Genomic_DNA"/>
</dbReference>
<sequence length="723" mass="79223">MNAAVRFDGYAGAILAANAVRVDRSLAQGLRPPPRISVSDWSAQHRHFSDDSPVPGPFRNEKAPYLVEPMDRLSPHDPCSEVTIIKCAQSGGSVTGENWIGYIADVAPGPMMYVGPTISAAKDWLAEKFWPMVEASPRLSPDRRDGVVMPKRSRDGQGTTALRVRFRKGGWMLIAGANSAATLRQHSIRYVIEDDLDQFPDDLDNQGSPESMITARLTVFTRQGIAKRLKISTPTNKGASKSERAYGESDQRRYYLKCQHCGDRFDLVFADLKWPDGEPAKAHLEAPCCGVVIQHWEKEAMSLPDGWLPTVEIDGQRPARVLSEEDFQRLRGRDVQGRNPGYCITGIISAFLTWADLCAGFVAAQGDVNRLRSWTNLMLGESFVLKGDAPPAESLAVLREQEWGKGQVPWGPLVFTLGCDVQGDGIYLEALGWAAGLENWSLDHRFLPGTTDVPGQGAWALLEAYAQQTFTLPGGKSFGFDMICVDAGYNTDSTKAFCRRSPKRIPVYGRPGWTLPILGRGQPIHFHPGKGQKARRRKVAGEEAHLVGTYGAKLSWFGFLRASIEQAEAEQRGERPEAIKGRVHFGRDATDDYFDQLTSESVVVKMKSGQPTRVWEVESGRQNHWLDCRIYNRAAAEAMALDLKSDADWLALAAFRNASPDPAQGDLIALANRPVPAASSSPEGERPPEPSALAAASASADAPGRSPAAGDDDWIDDNAGWLD</sequence>
<feature type="domain" description="Terminase large subunit GpA endonuclease" evidence="3">
    <location>
        <begin position="340"/>
        <end position="649"/>
    </location>
</feature>
<keyword evidence="5" id="KW-1185">Reference proteome</keyword>
<dbReference type="Proteomes" id="UP000309952">
    <property type="component" value="Chromosome"/>
</dbReference>
<dbReference type="InterPro" id="IPR046454">
    <property type="entry name" value="GpA_endonuclease"/>
</dbReference>
<evidence type="ECO:0000313" key="4">
    <source>
        <dbReference type="EMBL" id="VTO10673.1"/>
    </source>
</evidence>
<dbReference type="KEGG" id="bvy:NCTC9239_00100"/>
<dbReference type="Pfam" id="PF20454">
    <property type="entry name" value="GpA_nuclease"/>
    <property type="match status" value="1"/>
</dbReference>
<reference evidence="4 5" key="1">
    <citation type="submission" date="2019-04" db="EMBL/GenBank/DDBJ databases">
        <authorList>
            <consortium name="Pathogen Informatics"/>
        </authorList>
    </citation>
    <scope>NUCLEOTIDE SEQUENCE [LARGE SCALE GENOMIC DNA]</scope>
    <source>
        <strain evidence="4 5">NCTC9239</strain>
    </source>
</reference>
<gene>
    <name evidence="4" type="ORF">NCTC9239_00100</name>
</gene>
<dbReference type="RefSeq" id="WP_138140634.1">
    <property type="nucleotide sequence ID" value="NZ_LR588407.1"/>
</dbReference>
<dbReference type="GO" id="GO:0016887">
    <property type="term" value="F:ATP hydrolysis activity"/>
    <property type="evidence" value="ECO:0007669"/>
    <property type="project" value="InterPro"/>
</dbReference>
<evidence type="ECO:0000256" key="1">
    <source>
        <dbReference type="SAM" id="MobiDB-lite"/>
    </source>
</evidence>
<evidence type="ECO:0000259" key="2">
    <source>
        <dbReference type="Pfam" id="PF05876"/>
    </source>
</evidence>
<proteinExistence type="predicted"/>
<organism evidence="4 5">
    <name type="scientific">Brevundimonas vancanneytii</name>
    <dbReference type="NCBI Taxonomy" id="1325724"/>
    <lineage>
        <taxon>Bacteria</taxon>
        <taxon>Pseudomonadati</taxon>
        <taxon>Pseudomonadota</taxon>
        <taxon>Alphaproteobacteria</taxon>
        <taxon>Caulobacterales</taxon>
        <taxon>Caulobacteraceae</taxon>
        <taxon>Brevundimonas</taxon>
    </lineage>
</organism>
<dbReference type="GO" id="GO:0004519">
    <property type="term" value="F:endonuclease activity"/>
    <property type="evidence" value="ECO:0007669"/>
    <property type="project" value="InterPro"/>
</dbReference>